<keyword evidence="2" id="KW-1185">Reference proteome</keyword>
<dbReference type="Proteomes" id="UP001299596">
    <property type="component" value="Unassembled WGS sequence"/>
</dbReference>
<gene>
    <name evidence="1" type="ORF">K6T79_13875</name>
</gene>
<reference evidence="1 2" key="1">
    <citation type="submission" date="2023-12" db="EMBL/GenBank/DDBJ databases">
        <title>Description of new species of Mycobacterium terrae complex isolated from sewage at the Sao Paulo Zoological Park Foundation in Brazil.</title>
        <authorList>
            <person name="Romagnoli C.L."/>
            <person name="Conceicao E.C."/>
            <person name="Machado E."/>
            <person name="Barreto L.B.P.F."/>
            <person name="Sharma A."/>
            <person name="Silva N.M."/>
            <person name="Marques L.E."/>
            <person name="Juliana M.A."/>
            <person name="Lourenco M.C.S."/>
            <person name="Digiampietri L.A."/>
            <person name="Suffys P.N."/>
            <person name="Viana-Niero C."/>
        </authorList>
    </citation>
    <scope>NUCLEOTIDE SEQUENCE [LARGE SCALE GENOMIC DNA]</scope>
    <source>
        <strain evidence="1 2">MYC098</strain>
    </source>
</reference>
<accession>A0ABU5XJ31</accession>
<dbReference type="EMBL" id="JAYJJR010000008">
    <property type="protein sequence ID" value="MEB3022134.1"/>
    <property type="molecule type" value="Genomic_DNA"/>
</dbReference>
<proteinExistence type="predicted"/>
<comment type="caution">
    <text evidence="1">The sequence shown here is derived from an EMBL/GenBank/DDBJ whole genome shotgun (WGS) entry which is preliminary data.</text>
</comment>
<protein>
    <recommendedName>
        <fullName evidence="3">Phasin domain-containing protein</fullName>
    </recommendedName>
</protein>
<evidence type="ECO:0000313" key="1">
    <source>
        <dbReference type="EMBL" id="MEB3022134.1"/>
    </source>
</evidence>
<dbReference type="RefSeq" id="WP_225405287.1">
    <property type="nucleotide sequence ID" value="NZ_JAYJJR010000008.1"/>
</dbReference>
<evidence type="ECO:0000313" key="2">
    <source>
        <dbReference type="Proteomes" id="UP001299596"/>
    </source>
</evidence>
<sequence>MPTPTTFEETAKRIREVNENLFGLVKESGQAALDSYETAVQSLVEFEKAATGSTQIAWVKTVTNTHAKFVEDITGAYLQIAREALK</sequence>
<name>A0ABU5XJ31_9MYCO</name>
<organism evidence="1 2">
    <name type="scientific">[Mycobacterium] crassicus</name>
    <dbReference type="NCBI Taxonomy" id="2872309"/>
    <lineage>
        <taxon>Bacteria</taxon>
        <taxon>Bacillati</taxon>
        <taxon>Actinomycetota</taxon>
        <taxon>Actinomycetes</taxon>
        <taxon>Mycobacteriales</taxon>
        <taxon>Mycobacteriaceae</taxon>
        <taxon>Mycolicibacter</taxon>
    </lineage>
</organism>
<evidence type="ECO:0008006" key="3">
    <source>
        <dbReference type="Google" id="ProtNLM"/>
    </source>
</evidence>